<gene>
    <name evidence="1" type="ORF">H9647_05735</name>
</gene>
<dbReference type="RefSeq" id="WP_191798811.1">
    <property type="nucleotide sequence ID" value="NZ_JACSQL010000002.1"/>
</dbReference>
<dbReference type="Proteomes" id="UP000608071">
    <property type="component" value="Unassembled WGS sequence"/>
</dbReference>
<dbReference type="Pfam" id="PF09224">
    <property type="entry name" value="DUF1961"/>
    <property type="match status" value="1"/>
</dbReference>
<sequence length="234" mass="26773">MSVLIPKEWSLIYENRLASPEEVKSFRMEGEGAVTFPMKRMRLESVRDHKEGQKANLVFWCEKEFPADVAVAWDFWPIREPGLAILFFSASGEGDKDLFDPSLPVRTGEYDQYHHGAMNALHVSYFRRMWQEERRFHTCNLRKSYGFHLVAQGADPIPSVLDSDGPYRMLVVKQGSKITFAVNDLPIFTWEDDGVTYGPLLGGGKIGFRQMAPFIAEYSNLEVYGLLREGSNEH</sequence>
<comment type="caution">
    <text evidence="1">The sequence shown here is derived from an EMBL/GenBank/DDBJ whole genome shotgun (WGS) entry which is preliminary data.</text>
</comment>
<evidence type="ECO:0000313" key="2">
    <source>
        <dbReference type="Proteomes" id="UP000608071"/>
    </source>
</evidence>
<dbReference type="InterPro" id="IPR013320">
    <property type="entry name" value="ConA-like_dom_sf"/>
</dbReference>
<accession>A0ABR8SVM2</accession>
<proteinExistence type="predicted"/>
<dbReference type="EMBL" id="JACSQL010000002">
    <property type="protein sequence ID" value="MBD7967555.1"/>
    <property type="molecule type" value="Genomic_DNA"/>
</dbReference>
<dbReference type="Gene3D" id="2.60.120.200">
    <property type="match status" value="1"/>
</dbReference>
<reference evidence="1 2" key="1">
    <citation type="submission" date="2020-08" db="EMBL/GenBank/DDBJ databases">
        <title>A Genomic Blueprint of the Chicken Gut Microbiome.</title>
        <authorList>
            <person name="Gilroy R."/>
            <person name="Ravi A."/>
            <person name="Getino M."/>
            <person name="Pursley I."/>
            <person name="Horton D.L."/>
            <person name="Alikhan N.-F."/>
            <person name="Baker D."/>
            <person name="Gharbi K."/>
            <person name="Hall N."/>
            <person name="Watson M."/>
            <person name="Adriaenssens E.M."/>
            <person name="Foster-Nyarko E."/>
            <person name="Jarju S."/>
            <person name="Secka A."/>
            <person name="Antonio M."/>
            <person name="Oren A."/>
            <person name="Chaudhuri R."/>
            <person name="La Ragione R.M."/>
            <person name="Hildebrand F."/>
            <person name="Pallen M.J."/>
        </authorList>
    </citation>
    <scope>NUCLEOTIDE SEQUENCE [LARGE SCALE GENOMIC DNA]</scope>
    <source>
        <strain evidence="1 2">Sa2BVA9</strain>
    </source>
</reference>
<organism evidence="1 2">
    <name type="scientific">Paenibacillus gallinarum</name>
    <dbReference type="NCBI Taxonomy" id="2762232"/>
    <lineage>
        <taxon>Bacteria</taxon>
        <taxon>Bacillati</taxon>
        <taxon>Bacillota</taxon>
        <taxon>Bacilli</taxon>
        <taxon>Bacillales</taxon>
        <taxon>Paenibacillaceae</taxon>
        <taxon>Paenibacillus</taxon>
    </lineage>
</organism>
<dbReference type="InterPro" id="IPR015305">
    <property type="entry name" value="DUF1961"/>
</dbReference>
<evidence type="ECO:0000313" key="1">
    <source>
        <dbReference type="EMBL" id="MBD7967555.1"/>
    </source>
</evidence>
<name>A0ABR8SVM2_9BACL</name>
<dbReference type="SUPFAM" id="SSF49899">
    <property type="entry name" value="Concanavalin A-like lectins/glucanases"/>
    <property type="match status" value="1"/>
</dbReference>
<protein>
    <submittedName>
        <fullName evidence="1">DUF1961 family protein</fullName>
    </submittedName>
</protein>
<keyword evidence="2" id="KW-1185">Reference proteome</keyword>